<reference evidence="1" key="1">
    <citation type="submission" date="2015-03" db="EMBL/GenBank/DDBJ databases">
        <authorList>
            <person name="Xie B.-B."/>
            <person name="Rong J.-C."/>
            <person name="Qin Q.-L."/>
            <person name="Zhang Y.-Z."/>
        </authorList>
    </citation>
    <scope>NUCLEOTIDE SEQUENCE</scope>
    <source>
        <strain evidence="1">DSM 14585</strain>
    </source>
</reference>
<accession>A0ACA8DTQ5</accession>
<sequence>MKHTQLIKTLISFLIGLAIAFSFIYLSESTLSQSYFEFVVIVLLCILPSVFKFILDNHTAPYLKQLGKDKAKLESIDKLTEVAESTKSVFKSQSQELQSKLDVFTGVTLNLKAEEHEAVKKLFISFCYWYNQLVLLPHIFSSEIMKEEMKETNEAYRLVLQDQALLALYIDDQKLKDSFKKCKEYCSNTLSPLKLDITSKLLPSVISIESSTSGFNSILNSAEFKKIKSEIKLTNKDLLHEFKVHMKEFDKANDELRPLLQEFTNACMSNLRAAASSVNAESGE</sequence>
<gene>
    <name evidence="1" type="ORF">PAGA_a0979</name>
</gene>
<dbReference type="EMBL" id="CP011011">
    <property type="protein sequence ID" value="ATC81460.1"/>
    <property type="molecule type" value="Genomic_DNA"/>
</dbReference>
<proteinExistence type="predicted"/>
<dbReference type="Proteomes" id="UP000217277">
    <property type="component" value="Chromosome I"/>
</dbReference>
<keyword evidence="2" id="KW-1185">Reference proteome</keyword>
<evidence type="ECO:0000313" key="1">
    <source>
        <dbReference type="EMBL" id="ATC81460.1"/>
    </source>
</evidence>
<evidence type="ECO:0000313" key="2">
    <source>
        <dbReference type="Proteomes" id="UP000217277"/>
    </source>
</evidence>
<protein>
    <submittedName>
        <fullName evidence="1">Uncharacterized protein</fullName>
    </submittedName>
</protein>
<name>A0ACA8DTQ5_9GAMM</name>
<organism evidence="1 2">
    <name type="scientific">Pseudoalteromonas agarivorans DSM 14585</name>
    <dbReference type="NCBI Taxonomy" id="1312369"/>
    <lineage>
        <taxon>Bacteria</taxon>
        <taxon>Pseudomonadati</taxon>
        <taxon>Pseudomonadota</taxon>
        <taxon>Gammaproteobacteria</taxon>
        <taxon>Alteromonadales</taxon>
        <taxon>Pseudoalteromonadaceae</taxon>
        <taxon>Pseudoalteromonas</taxon>
    </lineage>
</organism>